<evidence type="ECO:0000313" key="6">
    <source>
        <dbReference type="Proteomes" id="UP000070457"/>
    </source>
</evidence>
<dbReference type="Proteomes" id="UP000070457">
    <property type="component" value="Unassembled WGS sequence"/>
</dbReference>
<feature type="domain" description="Cell envelope-related transcriptional attenuator" evidence="4">
    <location>
        <begin position="133"/>
        <end position="298"/>
    </location>
</feature>
<dbReference type="EMBL" id="JYNZ01000002">
    <property type="protein sequence ID" value="KXK27293.1"/>
    <property type="molecule type" value="Genomic_DNA"/>
</dbReference>
<dbReference type="NCBIfam" id="TIGR00350">
    <property type="entry name" value="lytR_cpsA_psr"/>
    <property type="match status" value="1"/>
</dbReference>
<protein>
    <submittedName>
        <fullName evidence="5">Regulatory protein MsrR</fullName>
    </submittedName>
</protein>
<dbReference type="InterPro" id="IPR050922">
    <property type="entry name" value="LytR/CpsA/Psr_CW_biosynth"/>
</dbReference>
<sequence>MKKLNVGTYSKGSRLKQVEKPAGSGTSRPKNGGGRSSRKDRPATRIPVKRAAMVLGGLFFAGMLVFGYMRLQAINARVEKFDEGGNKIECTNILNPECWTDAFKPQLKQTDGFTNGLVVGLDTRTGGSDSLRNTDTIMFFSFNHETQKTMLVSIPRDFYVPVYATKINAIYAFTGDRKPEDPFFYLKETVSDIVGQPIHYFATVRFEGVTEAIDKIGGIEVCIEDTLTAQYPNDEATASSPDQWLFYEFEEGCQQLDGEHALVWSRFRYVRKGPSVYASDFSRARRQQQVLESVKDKLLGEDSSVSEKAEYYWSLIETFSESVTFYDLAFEDILAGLAFLDTADKDPVNVVLDPALGGYNSLIYADSSTSAGYTIRARDESYSAIQSYLESIWKFSDFWKEQPTIVVRNVSDVKLLPDDHPAVALKDDIEFYNEILYYNEEQTDQFAGIKIFDFTAGEVPGSLSWISDYLGVDVSEELPEQYGFERSSKEEDILIVVGPAELPTPTPSDSPEAQ</sequence>
<dbReference type="PANTHER" id="PTHR33392:SF6">
    <property type="entry name" value="POLYISOPRENYL-TEICHOIC ACID--PEPTIDOGLYCAN TEICHOIC ACID TRANSFERASE TAGU"/>
    <property type="match status" value="1"/>
</dbReference>
<proteinExistence type="inferred from homology"/>
<keyword evidence="3" id="KW-0812">Transmembrane</keyword>
<comment type="caution">
    <text evidence="5">The sequence shown here is derived from an EMBL/GenBank/DDBJ whole genome shotgun (WGS) entry which is preliminary data.</text>
</comment>
<accession>A0A136M072</accession>
<evidence type="ECO:0000313" key="5">
    <source>
        <dbReference type="EMBL" id="KXK27293.1"/>
    </source>
</evidence>
<evidence type="ECO:0000256" key="2">
    <source>
        <dbReference type="SAM" id="MobiDB-lite"/>
    </source>
</evidence>
<evidence type="ECO:0000256" key="1">
    <source>
        <dbReference type="ARBA" id="ARBA00006068"/>
    </source>
</evidence>
<comment type="similarity">
    <text evidence="1">Belongs to the LytR/CpsA/Psr (LCP) family.</text>
</comment>
<gene>
    <name evidence="5" type="primary">msrR</name>
    <name evidence="5" type="ORF">TR69_WS6001000167</name>
</gene>
<organism evidence="5 6">
    <name type="scientific">candidate division WS6 bacterium OLB20</name>
    <dbReference type="NCBI Taxonomy" id="1617426"/>
    <lineage>
        <taxon>Bacteria</taxon>
        <taxon>Candidatus Dojkabacteria</taxon>
    </lineage>
</organism>
<reference evidence="5 6" key="1">
    <citation type="submission" date="2015-02" db="EMBL/GenBank/DDBJ databases">
        <title>Improved understanding of the partial-nitritation anammox process through 23 genomes representing the majority of the microbial community.</title>
        <authorList>
            <person name="Speth D.R."/>
            <person name="In T Zandt M."/>
            <person name="Guerrero Cruz S."/>
            <person name="Jetten M.S."/>
            <person name="Dutilh B.E."/>
        </authorList>
    </citation>
    <scope>NUCLEOTIDE SEQUENCE [LARGE SCALE GENOMIC DNA]</scope>
    <source>
        <strain evidence="5">OLB20</strain>
    </source>
</reference>
<evidence type="ECO:0000259" key="4">
    <source>
        <dbReference type="Pfam" id="PF03816"/>
    </source>
</evidence>
<feature type="region of interest" description="Disordered" evidence="2">
    <location>
        <begin position="1"/>
        <end position="45"/>
    </location>
</feature>
<keyword evidence="3" id="KW-1133">Transmembrane helix</keyword>
<dbReference type="AlphaFoldDB" id="A0A136M072"/>
<dbReference type="Gene3D" id="3.40.630.190">
    <property type="entry name" value="LCP protein"/>
    <property type="match status" value="1"/>
</dbReference>
<evidence type="ECO:0000256" key="3">
    <source>
        <dbReference type="SAM" id="Phobius"/>
    </source>
</evidence>
<name>A0A136M072_9BACT</name>
<dbReference type="PANTHER" id="PTHR33392">
    <property type="entry name" value="POLYISOPRENYL-TEICHOIC ACID--PEPTIDOGLYCAN TEICHOIC ACID TRANSFERASE TAGU"/>
    <property type="match status" value="1"/>
</dbReference>
<feature type="transmembrane region" description="Helical" evidence="3">
    <location>
        <begin position="51"/>
        <end position="71"/>
    </location>
</feature>
<dbReference type="InterPro" id="IPR004474">
    <property type="entry name" value="LytR_CpsA_psr"/>
</dbReference>
<dbReference type="Pfam" id="PF03816">
    <property type="entry name" value="LytR_cpsA_psr"/>
    <property type="match status" value="1"/>
</dbReference>
<keyword evidence="3" id="KW-0472">Membrane</keyword>
<dbReference type="STRING" id="1617426.TR69_WS6001000167"/>
<dbReference type="PATRIC" id="fig|1617426.3.peg.163"/>